<reference evidence="2" key="1">
    <citation type="submission" date="2020-09" db="EMBL/GenBank/DDBJ databases">
        <title>Genome-Enabled Discovery of Anthraquinone Biosynthesis in Senna tora.</title>
        <authorList>
            <person name="Kang S.-H."/>
            <person name="Pandey R.P."/>
            <person name="Lee C.-M."/>
            <person name="Sim J.-S."/>
            <person name="Jeong J.-T."/>
            <person name="Choi B.-S."/>
            <person name="Jung M."/>
            <person name="Ginzburg D."/>
            <person name="Zhao K."/>
            <person name="Won S.Y."/>
            <person name="Oh T.-J."/>
            <person name="Yu Y."/>
            <person name="Kim N.-H."/>
            <person name="Lee O.R."/>
            <person name="Lee T.-H."/>
            <person name="Bashyal P."/>
            <person name="Kim T.-S."/>
            <person name="Lee W.-H."/>
            <person name="Kawkins C."/>
            <person name="Kim C.-K."/>
            <person name="Kim J.S."/>
            <person name="Ahn B.O."/>
            <person name="Rhee S.Y."/>
            <person name="Sohng J.K."/>
        </authorList>
    </citation>
    <scope>NUCLEOTIDE SEQUENCE</scope>
    <source>
        <tissue evidence="2">Leaf</tissue>
    </source>
</reference>
<protein>
    <submittedName>
        <fullName evidence="2">Uncharacterized protein</fullName>
    </submittedName>
</protein>
<evidence type="ECO:0000256" key="1">
    <source>
        <dbReference type="SAM" id="Phobius"/>
    </source>
</evidence>
<sequence>MIEYILECSITLSAQEQPHYQGSFHHPMSFDMQWEMIVFVASLWNSVPVFFKVVALSDMQTN</sequence>
<keyword evidence="1" id="KW-0812">Transmembrane</keyword>
<comment type="caution">
    <text evidence="2">The sequence shown here is derived from an EMBL/GenBank/DDBJ whole genome shotgun (WGS) entry which is preliminary data.</text>
</comment>
<organism evidence="2 3">
    <name type="scientific">Senna tora</name>
    <dbReference type="NCBI Taxonomy" id="362788"/>
    <lineage>
        <taxon>Eukaryota</taxon>
        <taxon>Viridiplantae</taxon>
        <taxon>Streptophyta</taxon>
        <taxon>Embryophyta</taxon>
        <taxon>Tracheophyta</taxon>
        <taxon>Spermatophyta</taxon>
        <taxon>Magnoliopsida</taxon>
        <taxon>eudicotyledons</taxon>
        <taxon>Gunneridae</taxon>
        <taxon>Pentapetalae</taxon>
        <taxon>rosids</taxon>
        <taxon>fabids</taxon>
        <taxon>Fabales</taxon>
        <taxon>Fabaceae</taxon>
        <taxon>Caesalpinioideae</taxon>
        <taxon>Cassia clade</taxon>
        <taxon>Senna</taxon>
    </lineage>
</organism>
<keyword evidence="1" id="KW-1133">Transmembrane helix</keyword>
<evidence type="ECO:0000313" key="2">
    <source>
        <dbReference type="EMBL" id="KAF7839624.1"/>
    </source>
</evidence>
<dbReference type="EMBL" id="JAAIUW010000003">
    <property type="protein sequence ID" value="KAF7839624.1"/>
    <property type="molecule type" value="Genomic_DNA"/>
</dbReference>
<dbReference type="Proteomes" id="UP000634136">
    <property type="component" value="Unassembled WGS sequence"/>
</dbReference>
<name>A0A835CEX3_9FABA</name>
<dbReference type="AlphaFoldDB" id="A0A835CEX3"/>
<keyword evidence="3" id="KW-1185">Reference proteome</keyword>
<keyword evidence="1" id="KW-0472">Membrane</keyword>
<proteinExistence type="predicted"/>
<accession>A0A835CEX3</accession>
<feature type="transmembrane region" description="Helical" evidence="1">
    <location>
        <begin position="36"/>
        <end position="56"/>
    </location>
</feature>
<gene>
    <name evidence="2" type="ORF">G2W53_008106</name>
</gene>
<evidence type="ECO:0000313" key="3">
    <source>
        <dbReference type="Proteomes" id="UP000634136"/>
    </source>
</evidence>